<dbReference type="PANTHER" id="PTHR11830">
    <property type="entry name" value="40S RIBOSOMAL PROTEIN S3A"/>
    <property type="match status" value="1"/>
</dbReference>
<dbReference type="Pfam" id="PF01015">
    <property type="entry name" value="Ribosomal_S3Ae"/>
    <property type="match status" value="1"/>
</dbReference>
<evidence type="ECO:0000256" key="1">
    <source>
        <dbReference type="ARBA" id="ARBA00022490"/>
    </source>
</evidence>
<evidence type="ECO:0000256" key="5">
    <source>
        <dbReference type="SAM" id="MobiDB-lite"/>
    </source>
</evidence>
<dbReference type="InterPro" id="IPR027500">
    <property type="entry name" value="Ribosomal_eS1_euk"/>
</dbReference>
<evidence type="ECO:0000313" key="6">
    <source>
        <dbReference type="EMBL" id="CAB3265761.1"/>
    </source>
</evidence>
<feature type="initiator methionine" description="Removed" evidence="4">
    <location>
        <position position="1"/>
    </location>
</feature>
<keyword evidence="1 4" id="KW-0963">Cytoplasm</keyword>
<comment type="similarity">
    <text evidence="4">Belongs to the eukaryotic ribosomal protein eS1 family.</text>
</comment>
<dbReference type="GO" id="GO:0006412">
    <property type="term" value="P:translation"/>
    <property type="evidence" value="ECO:0007669"/>
    <property type="project" value="UniProtKB-UniRule"/>
</dbReference>
<feature type="compositionally biased region" description="Basic and acidic residues" evidence="5">
    <location>
        <begin position="244"/>
        <end position="256"/>
    </location>
</feature>
<keyword evidence="2 4" id="KW-0689">Ribosomal protein</keyword>
<dbReference type="AlphaFoldDB" id="A0A6F9DRF7"/>
<protein>
    <recommendedName>
        <fullName evidence="4">Small ribosomal subunit protein eS1</fullName>
    </recommendedName>
</protein>
<accession>A0A6F9DRF7</accession>
<evidence type="ECO:0000256" key="2">
    <source>
        <dbReference type="ARBA" id="ARBA00022980"/>
    </source>
</evidence>
<proteinExistence type="evidence at transcript level"/>
<comment type="subcellular location">
    <subcellularLocation>
        <location evidence="4">Cytoplasm</location>
    </subcellularLocation>
</comment>
<feature type="compositionally biased region" description="Basic residues" evidence="5">
    <location>
        <begin position="1"/>
        <end position="19"/>
    </location>
</feature>
<organism evidence="6">
    <name type="scientific">Phallusia mammillata</name>
    <dbReference type="NCBI Taxonomy" id="59560"/>
    <lineage>
        <taxon>Eukaryota</taxon>
        <taxon>Metazoa</taxon>
        <taxon>Chordata</taxon>
        <taxon>Tunicata</taxon>
        <taxon>Ascidiacea</taxon>
        <taxon>Phlebobranchia</taxon>
        <taxon>Ascidiidae</taxon>
        <taxon>Phallusia</taxon>
    </lineage>
</organism>
<feature type="region of interest" description="Disordered" evidence="5">
    <location>
        <begin position="231"/>
        <end position="268"/>
    </location>
</feature>
<reference evidence="6" key="1">
    <citation type="submission" date="2020-04" db="EMBL/GenBank/DDBJ databases">
        <authorList>
            <person name="Neveu A P."/>
        </authorList>
    </citation>
    <scope>NUCLEOTIDE SEQUENCE</scope>
    <source>
        <tissue evidence="6">Whole embryo</tissue>
    </source>
</reference>
<dbReference type="HAMAP" id="MF_03122">
    <property type="entry name" value="Ribosomal_eS1_euk"/>
    <property type="match status" value="1"/>
</dbReference>
<dbReference type="InterPro" id="IPR001593">
    <property type="entry name" value="Ribosomal_eS1"/>
</dbReference>
<dbReference type="GO" id="GO:0003735">
    <property type="term" value="F:structural constituent of ribosome"/>
    <property type="evidence" value="ECO:0007669"/>
    <property type="project" value="UniProtKB-UniRule"/>
</dbReference>
<sequence>MAVGKNKRLTKGGKKGGKKKIVDPFSKKDWYDVKAPAMFKHRQIGKTLVSRTVGTKIAADGLKGRVFECNQADLHGDESTYRKMRLIVEDIQGKHCLTNFHGMLLTRDKLCSMIKKWQTLIEASVDVATTDGYKMRMFCIGFTHKRNNQIKKTSYAQHAQVMNIRAKMVEIMTREVSMGDLRDLVNKLIPDSIAKDIEKACQGIYPLHDVHIRKVKILKKPKLDIGRLMEMHGEGSGKSAPTKSGDDTGSKVDRTVGDSYEPPIQASV</sequence>
<feature type="region of interest" description="Disordered" evidence="5">
    <location>
        <begin position="1"/>
        <end position="20"/>
    </location>
</feature>
<evidence type="ECO:0000256" key="4">
    <source>
        <dbReference type="HAMAP-Rule" id="MF_03122"/>
    </source>
</evidence>
<name>A0A6F9DRF7_9ASCI</name>
<dbReference type="SMART" id="SM01397">
    <property type="entry name" value="Ribosomal_S3Ae"/>
    <property type="match status" value="1"/>
</dbReference>
<comment type="subunit">
    <text evidence="4">Component of the small ribosomal subunit. Mature ribosomes consist of a small (40S) and a large (60S) subunit. The 40S subunit contains about 33 different proteins and 1 molecule of RNA (18S). The 60S subunit contains about 49 different proteins and 3 molecules of RNA (28S, 5.8S and 5S).</text>
</comment>
<keyword evidence="3 4" id="KW-0687">Ribonucleoprotein</keyword>
<gene>
    <name evidence="6" type="primary">Rps3a-001</name>
</gene>
<dbReference type="EMBL" id="LR789899">
    <property type="protein sequence ID" value="CAB3265761.1"/>
    <property type="molecule type" value="mRNA"/>
</dbReference>
<evidence type="ECO:0000256" key="3">
    <source>
        <dbReference type="ARBA" id="ARBA00023274"/>
    </source>
</evidence>
<dbReference type="GO" id="GO:0022627">
    <property type="term" value="C:cytosolic small ribosomal subunit"/>
    <property type="evidence" value="ECO:0007669"/>
    <property type="project" value="UniProtKB-UniRule"/>
</dbReference>